<dbReference type="InterPro" id="IPR029045">
    <property type="entry name" value="ClpP/crotonase-like_dom_sf"/>
</dbReference>
<proteinExistence type="predicted"/>
<dbReference type="GO" id="GO:0051117">
    <property type="term" value="F:ATPase binding"/>
    <property type="evidence" value="ECO:0007669"/>
    <property type="project" value="TreeGrafter"/>
</dbReference>
<evidence type="ECO:0000313" key="1">
    <source>
        <dbReference type="EMBL" id="BAS01442.1"/>
    </source>
</evidence>
<dbReference type="InterPro" id="IPR023562">
    <property type="entry name" value="ClpP/TepA"/>
</dbReference>
<dbReference type="PANTHER" id="PTHR10381">
    <property type="entry name" value="ATP-DEPENDENT CLP PROTEASE PROTEOLYTIC SUBUNIT"/>
    <property type="match status" value="1"/>
</dbReference>
<accession>A0A0H5BKX1</accession>
<dbReference type="GO" id="GO:0006515">
    <property type="term" value="P:protein quality control for misfolded or incompletely synthesized proteins"/>
    <property type="evidence" value="ECO:0007669"/>
    <property type="project" value="TreeGrafter"/>
</dbReference>
<dbReference type="Gene3D" id="3.90.226.10">
    <property type="entry name" value="2-enoyl-CoA Hydratase, Chain A, domain 1"/>
    <property type="match status" value="1"/>
</dbReference>
<keyword evidence="1" id="KW-0542">Nucleomorph</keyword>
<dbReference type="GO" id="GO:0004176">
    <property type="term" value="F:ATP-dependent peptidase activity"/>
    <property type="evidence" value="ECO:0007669"/>
    <property type="project" value="TreeGrafter"/>
</dbReference>
<dbReference type="Pfam" id="PF00574">
    <property type="entry name" value="CLP_protease"/>
    <property type="match status" value="1"/>
</dbReference>
<dbReference type="GO" id="GO:0004252">
    <property type="term" value="F:serine-type endopeptidase activity"/>
    <property type="evidence" value="ECO:0007669"/>
    <property type="project" value="TreeGrafter"/>
</dbReference>
<dbReference type="SUPFAM" id="SSF52096">
    <property type="entry name" value="ClpP/crotonase"/>
    <property type="match status" value="1"/>
</dbReference>
<dbReference type="EMBL" id="AB996599">
    <property type="protein sequence ID" value="BAS01442.1"/>
    <property type="molecule type" value="Genomic_DNA"/>
</dbReference>
<keyword evidence="1" id="KW-0645">Protease</keyword>
<protein>
    <submittedName>
        <fullName evidence="1">Clp protease</fullName>
    </submittedName>
</protein>
<keyword evidence="1" id="KW-0378">Hydrolase</keyword>
<dbReference type="AlphaFoldDB" id="A0A0H5BKX1"/>
<geneLocation type="nucleomorph" evidence="1"/>
<reference evidence="1" key="1">
    <citation type="journal article" date="2015" name="Genome Biol. Evol.">
        <title>Nucleomorph Genome Sequences of Two Chlorarachniophytes, Amorphochlora amoebiformis and Lotharella vacuolata.</title>
        <authorList>
            <person name="Suzuki S."/>
            <person name="Shirato S."/>
            <person name="Hirakawa Y."/>
            <person name="Ishida K."/>
        </authorList>
    </citation>
    <scope>NUCLEOTIDE SEQUENCE</scope>
    <source>
        <strain evidence="1">CCMP240</strain>
    </source>
</reference>
<sequence>MKILKQHKLLHCINTNFFLFKNNILYLGLPSSEKVFELILVELLLFIILDKDKSLSILINSSSENHNYYQAQYSHLNLITCVDCINRNFNYVQTIVLGKGLGSIMYLLTTINKNKRCSFKNSTLSIESVPYYFYSKNDFTYKKNLIEAKKTLNTLYYLNNTYTTFNCVERDVNVIDATEALRLGILDTILI</sequence>
<name>A0A0H5BKX1_9EUKA</name>
<dbReference type="PANTHER" id="PTHR10381:SF11">
    <property type="entry name" value="ATP-DEPENDENT CLP PROTEASE PROTEOLYTIC SUBUNIT, MITOCHONDRIAL"/>
    <property type="match status" value="1"/>
</dbReference>
<dbReference type="GO" id="GO:0009368">
    <property type="term" value="C:endopeptidase Clp complex"/>
    <property type="evidence" value="ECO:0007669"/>
    <property type="project" value="TreeGrafter"/>
</dbReference>
<gene>
    <name evidence="1" type="primary">clpP-1</name>
</gene>
<organism evidence="1">
    <name type="scientific">Lotharella vacuolata</name>
    <dbReference type="NCBI Taxonomy" id="74820"/>
    <lineage>
        <taxon>Eukaryota</taxon>
        <taxon>Sar</taxon>
        <taxon>Rhizaria</taxon>
        <taxon>Cercozoa</taxon>
        <taxon>Chlorarachniophyceae</taxon>
        <taxon>Lotharella</taxon>
    </lineage>
</organism>